<evidence type="ECO:0000256" key="1">
    <source>
        <dbReference type="ARBA" id="ARBA00002388"/>
    </source>
</evidence>
<keyword evidence="2 5" id="KW-0413">Isomerase</keyword>
<dbReference type="Proteomes" id="UP000319213">
    <property type="component" value="Unassembled WGS sequence"/>
</dbReference>
<proteinExistence type="inferred from homology"/>
<dbReference type="EMBL" id="VFPQ01000001">
    <property type="protein sequence ID" value="TQM75220.1"/>
    <property type="molecule type" value="Genomic_DNA"/>
</dbReference>
<dbReference type="InterPro" id="IPR029000">
    <property type="entry name" value="Cyclophilin-like_dom_sf"/>
</dbReference>
<evidence type="ECO:0000256" key="2">
    <source>
        <dbReference type="RuleBase" id="RU363019"/>
    </source>
</evidence>
<keyword evidence="2" id="KW-0697">Rotamase</keyword>
<dbReference type="PRINTS" id="PR00153">
    <property type="entry name" value="CSAPPISMRASE"/>
</dbReference>
<dbReference type="Pfam" id="PF00160">
    <property type="entry name" value="Pro_isomerase"/>
    <property type="match status" value="1"/>
</dbReference>
<dbReference type="InterPro" id="IPR002130">
    <property type="entry name" value="Cyclophilin-type_PPIase_dom"/>
</dbReference>
<accession>A0A543IXC5</accession>
<protein>
    <recommendedName>
        <fullName evidence="2">Peptidyl-prolyl cis-trans isomerase</fullName>
        <shortName evidence="2">PPIase</shortName>
        <ecNumber evidence="2">5.2.1.8</ecNumber>
    </recommendedName>
</protein>
<comment type="caution">
    <text evidence="5">The sequence shown here is derived from an EMBL/GenBank/DDBJ whole genome shotgun (WGS) entry which is preliminary data.</text>
</comment>
<dbReference type="PROSITE" id="PS50072">
    <property type="entry name" value="CSA_PPIASE_2"/>
    <property type="match status" value="1"/>
</dbReference>
<organism evidence="5 6">
    <name type="scientific">Thermopolyspora flexuosa</name>
    <dbReference type="NCBI Taxonomy" id="103836"/>
    <lineage>
        <taxon>Bacteria</taxon>
        <taxon>Bacillati</taxon>
        <taxon>Actinomycetota</taxon>
        <taxon>Actinomycetes</taxon>
        <taxon>Streptosporangiales</taxon>
        <taxon>Streptosporangiaceae</taxon>
        <taxon>Thermopolyspora</taxon>
    </lineage>
</organism>
<evidence type="ECO:0000259" key="4">
    <source>
        <dbReference type="PROSITE" id="PS50072"/>
    </source>
</evidence>
<sequence length="280" mass="29176">MATGKDRQRELARRHYERQMARRAERMAKARRRRIIGSVLGVVVVGAVVATSVVVSGSGDVTSAQTGAQASPSAAPEPKPFDPATRTCGYVADSSGQVKDVGLPPAQADPDTPRTMTLTTNHGKIEIKLEPAKAPCTVNSFVHLASKDYFDGTKCHRLTTGGLHVLQCGDPLAKADGETETDGTGGPGYRIADENLGGMEYKRGVVAMANSGPNTGGSQFFIVYGDDTNNLAPNYTPFGTVTKGMSIVDKVAKAGVKGGGGDGAPKLAVELKDVTISGKS</sequence>
<dbReference type="SUPFAM" id="SSF50891">
    <property type="entry name" value="Cyclophilin-like"/>
    <property type="match status" value="1"/>
</dbReference>
<dbReference type="AlphaFoldDB" id="A0A543IXC5"/>
<dbReference type="PANTHER" id="PTHR45625:SF3">
    <property type="entry name" value="PEPTIDYL-PROLYL CIS-TRANS ISOMERASE B-RELATED"/>
    <property type="match status" value="1"/>
</dbReference>
<name>A0A543IXC5_9ACTN</name>
<gene>
    <name evidence="5" type="ORF">FHX40_1922</name>
</gene>
<dbReference type="EC" id="5.2.1.8" evidence="2"/>
<comment type="catalytic activity">
    <reaction evidence="2">
        <text>[protein]-peptidylproline (omega=180) = [protein]-peptidylproline (omega=0)</text>
        <dbReference type="Rhea" id="RHEA:16237"/>
        <dbReference type="Rhea" id="RHEA-COMP:10747"/>
        <dbReference type="Rhea" id="RHEA-COMP:10748"/>
        <dbReference type="ChEBI" id="CHEBI:83833"/>
        <dbReference type="ChEBI" id="CHEBI:83834"/>
        <dbReference type="EC" id="5.2.1.8"/>
    </reaction>
</comment>
<comment type="function">
    <text evidence="1 2">PPIases accelerate the folding of proteins. It catalyzes the cis-trans isomerization of proline imidic peptide bonds in oligopeptides.</text>
</comment>
<feature type="region of interest" description="Disordered" evidence="3">
    <location>
        <begin position="95"/>
        <end position="114"/>
    </location>
</feature>
<comment type="similarity">
    <text evidence="2">Belongs to the cyclophilin-type PPIase family.</text>
</comment>
<evidence type="ECO:0000256" key="3">
    <source>
        <dbReference type="SAM" id="MobiDB-lite"/>
    </source>
</evidence>
<dbReference type="GO" id="GO:0003755">
    <property type="term" value="F:peptidyl-prolyl cis-trans isomerase activity"/>
    <property type="evidence" value="ECO:0007669"/>
    <property type="project" value="UniProtKB-UniRule"/>
</dbReference>
<feature type="region of interest" description="Disordered" evidence="3">
    <location>
        <begin position="59"/>
        <end position="85"/>
    </location>
</feature>
<evidence type="ECO:0000313" key="6">
    <source>
        <dbReference type="Proteomes" id="UP000319213"/>
    </source>
</evidence>
<dbReference type="Gene3D" id="2.40.100.10">
    <property type="entry name" value="Cyclophilin-like"/>
    <property type="match status" value="1"/>
</dbReference>
<dbReference type="CDD" id="cd00317">
    <property type="entry name" value="cyclophilin"/>
    <property type="match status" value="1"/>
</dbReference>
<dbReference type="PANTHER" id="PTHR45625">
    <property type="entry name" value="PEPTIDYL-PROLYL CIS-TRANS ISOMERASE-RELATED"/>
    <property type="match status" value="1"/>
</dbReference>
<dbReference type="RefSeq" id="WP_280525110.1">
    <property type="nucleotide sequence ID" value="NZ_BMPV01000007.1"/>
</dbReference>
<reference evidence="5 6" key="1">
    <citation type="submission" date="2019-06" db="EMBL/GenBank/DDBJ databases">
        <title>Sequencing the genomes of 1000 actinobacteria strains.</title>
        <authorList>
            <person name="Klenk H.-P."/>
        </authorList>
    </citation>
    <scope>NUCLEOTIDE SEQUENCE [LARGE SCALE GENOMIC DNA]</scope>
    <source>
        <strain evidence="5 6">DSM 43186</strain>
    </source>
</reference>
<dbReference type="InterPro" id="IPR044666">
    <property type="entry name" value="Cyclophilin_A-like"/>
</dbReference>
<feature type="domain" description="PPIase cyclophilin-type" evidence="4">
    <location>
        <begin position="120"/>
        <end position="276"/>
    </location>
</feature>
<evidence type="ECO:0000313" key="5">
    <source>
        <dbReference type="EMBL" id="TQM75220.1"/>
    </source>
</evidence>
<keyword evidence="6" id="KW-1185">Reference proteome</keyword>